<feature type="transmembrane region" description="Helical" evidence="1">
    <location>
        <begin position="188"/>
        <end position="209"/>
    </location>
</feature>
<keyword evidence="1" id="KW-0472">Membrane</keyword>
<sequence length="254" mass="26625">MSTHLTVLATLALAILFSPETLVLGLIIASDKVVPRQAAFAFAFGAIAGIAFATGIGMLIAHLTGGGGESAVHHNSWPGFVVRVMIAVALLVIGIYRVIAAVRHKPIADASAPDHRPSRLRTRITAKFPGLAGQLNPQAGLPVRQRITRAAMAGFAVCGLHPKVFPIAIAAGHQLLDITDPSQRTLGIVVFAAIAVVPALAPAVIELVSPGASSRIKDGYERLMKVHGRWIIAVLLFVAAAFVGHNALEHLPRS</sequence>
<organism evidence="2 3">
    <name type="scientific">Mycolicibacterium aurum</name>
    <name type="common">Mycobacterium aurum</name>
    <dbReference type="NCBI Taxonomy" id="1791"/>
    <lineage>
        <taxon>Bacteria</taxon>
        <taxon>Bacillati</taxon>
        <taxon>Actinomycetota</taxon>
        <taxon>Actinomycetes</taxon>
        <taxon>Mycobacteriales</taxon>
        <taxon>Mycobacteriaceae</taxon>
        <taxon>Mycolicibacterium</taxon>
    </lineage>
</organism>
<feature type="transmembrane region" description="Helical" evidence="1">
    <location>
        <begin position="40"/>
        <end position="60"/>
    </location>
</feature>
<proteinExistence type="predicted"/>
<evidence type="ECO:0000313" key="3">
    <source>
        <dbReference type="Proteomes" id="UP000279306"/>
    </source>
</evidence>
<evidence type="ECO:0000313" key="2">
    <source>
        <dbReference type="EMBL" id="VEG51358.1"/>
    </source>
</evidence>
<name>A0A3S4RM83_MYCAU</name>
<feature type="transmembrane region" description="Helical" evidence="1">
    <location>
        <begin position="6"/>
        <end position="28"/>
    </location>
</feature>
<dbReference type="Pfam" id="PF11139">
    <property type="entry name" value="SfLAP"/>
    <property type="match status" value="1"/>
</dbReference>
<keyword evidence="3" id="KW-1185">Reference proteome</keyword>
<dbReference type="KEGG" id="mauu:NCTC10437_00466"/>
<feature type="transmembrane region" description="Helical" evidence="1">
    <location>
        <begin position="153"/>
        <end position="176"/>
    </location>
</feature>
<dbReference type="InterPro" id="IPR021315">
    <property type="entry name" value="Gap/Sap"/>
</dbReference>
<reference evidence="2 3" key="1">
    <citation type="submission" date="2018-12" db="EMBL/GenBank/DDBJ databases">
        <authorList>
            <consortium name="Pathogen Informatics"/>
        </authorList>
    </citation>
    <scope>NUCLEOTIDE SEQUENCE [LARGE SCALE GENOMIC DNA]</scope>
    <source>
        <strain evidence="2 3">NCTC10437</strain>
    </source>
</reference>
<dbReference type="RefSeq" id="WP_048633316.1">
    <property type="nucleotide sequence ID" value="NZ_CVQQ01000010.1"/>
</dbReference>
<protein>
    <submittedName>
        <fullName evidence="2">Protein of uncharacterized function (DUF2910)</fullName>
    </submittedName>
</protein>
<dbReference type="STRING" id="1791.GCA_001049355_03437"/>
<keyword evidence="1" id="KW-1133">Transmembrane helix</keyword>
<dbReference type="AlphaFoldDB" id="A0A3S4RM83"/>
<dbReference type="OrthoDB" id="4710734at2"/>
<accession>A0A3S4RM83</accession>
<evidence type="ECO:0000256" key="1">
    <source>
        <dbReference type="SAM" id="Phobius"/>
    </source>
</evidence>
<dbReference type="EMBL" id="LR134356">
    <property type="protein sequence ID" value="VEG51358.1"/>
    <property type="molecule type" value="Genomic_DNA"/>
</dbReference>
<feature type="transmembrane region" description="Helical" evidence="1">
    <location>
        <begin position="80"/>
        <end position="99"/>
    </location>
</feature>
<dbReference type="Proteomes" id="UP000279306">
    <property type="component" value="Chromosome"/>
</dbReference>
<feature type="transmembrane region" description="Helical" evidence="1">
    <location>
        <begin position="230"/>
        <end position="248"/>
    </location>
</feature>
<keyword evidence="1" id="KW-0812">Transmembrane</keyword>
<gene>
    <name evidence="2" type="ORF">NCTC10437_00466</name>
</gene>